<gene>
    <name evidence="1" type="ORF">ASJ82_03370</name>
    <name evidence="2" type="ORF">MSCUN_07680</name>
</gene>
<dbReference type="EMBL" id="LWMS01000020">
    <property type="protein sequence ID" value="PWL08332.1"/>
    <property type="molecule type" value="Genomic_DNA"/>
</dbReference>
<dbReference type="EMBL" id="LMVN01000001">
    <property type="protein sequence ID" value="PAV08245.1"/>
    <property type="molecule type" value="Genomic_DNA"/>
</dbReference>
<evidence type="ECO:0000313" key="3">
    <source>
        <dbReference type="Proteomes" id="UP000217528"/>
    </source>
</evidence>
<accession>A0A2A2HFW0</accession>
<organism evidence="1 3">
    <name type="scientific">Methanosphaera cuniculi</name>
    <dbReference type="NCBI Taxonomy" id="1077256"/>
    <lineage>
        <taxon>Archaea</taxon>
        <taxon>Methanobacteriati</taxon>
        <taxon>Methanobacteriota</taxon>
        <taxon>Methanomada group</taxon>
        <taxon>Methanobacteria</taxon>
        <taxon>Methanobacteriales</taxon>
        <taxon>Methanobacteriaceae</taxon>
        <taxon>Methanosphaera</taxon>
    </lineage>
</organism>
<protein>
    <recommendedName>
        <fullName evidence="5">Bacterial Ig-like domain-containing protein</fullName>
    </recommendedName>
</protein>
<evidence type="ECO:0000313" key="2">
    <source>
        <dbReference type="EMBL" id="PWL08332.1"/>
    </source>
</evidence>
<dbReference type="RefSeq" id="WP_095607896.1">
    <property type="nucleotide sequence ID" value="NZ_LMVN01000001.1"/>
</dbReference>
<evidence type="ECO:0000313" key="4">
    <source>
        <dbReference type="Proteomes" id="UP000246004"/>
    </source>
</evidence>
<name>A0A2A2HFW0_9EURY</name>
<comment type="caution">
    <text evidence="1">The sequence shown here is derived from an EMBL/GenBank/DDBJ whole genome shotgun (WGS) entry which is preliminary data.</text>
</comment>
<reference evidence="2 4" key="1">
    <citation type="submission" date="2016-04" db="EMBL/GenBank/DDBJ databases">
        <title>Genome sequence of Methanosphaera cuniculi DSM 4103.</title>
        <authorList>
            <person name="Poehlein A."/>
            <person name="Seedorf H."/>
            <person name="Daniel R."/>
        </authorList>
    </citation>
    <scope>NUCLEOTIDE SEQUENCE [LARGE SCALE GENOMIC DNA]</scope>
    <source>
        <strain evidence="2 4">DSM 4103</strain>
    </source>
</reference>
<sequence>MQKNGGCNYNNKANLTILNSTFTQNKGRGMTETDLNTNGSTIYNMGGNVSITTSNFTDNLANMGGVIYNNGSIKITYSNFTNNIQYQSTNQCNITIYTTCNFILHDTNITINYGSLGNKTQLYIYSPIINEQLNLEENVTFMTDGSYNEVTKDQTTNQVYMYTYFGIYQNQITSHVEYLKPMENTNITLNYDRKASIYDMMDNITIKSCTNMTIVAQLKDKYSNIIQGDVDATIKINNKVYATTTIKDGLLNTVIPTANLSANTYTLKIITNENTLYNSATIVTKITVVKRNISDIILPNVTIKTFTNHTLVAQIKDEQGELLHKTTKICAKINGVTYLHSNITDGLLHISLKTDTLRPSTYNITIILGENNFYNTKILNYKLTLIKRNVNMIATTNNATTYGNLLINTVVSDIDDHVVNDGFVLFKINGCTLKDNNGNDIHVYLDNNHAFLNYSIPFSMSGITYKLEVVYNGGYKFNNLRINTTFTLTKRLISPVEIEPIVQLTQTNTNIKLTLHDIDNKPIKGTNKICVKINGVTQINTNIKNGIINLTLPTNTFKQREYDVLIRIGENSVYKQCDIQFKLNIINRNATIKTKQNTPIITNNTLKLNTQVTTPYKIVNDGFITYKIDGETITENKTPIKVNITNGYANFTYKLSEKYKTGIHNITTTYHNSYYNTITDVIQIKI</sequence>
<proteinExistence type="predicted"/>
<dbReference type="AlphaFoldDB" id="A0A2A2HFW0"/>
<dbReference type="Proteomes" id="UP000217528">
    <property type="component" value="Unassembled WGS sequence"/>
</dbReference>
<dbReference type="Proteomes" id="UP000246004">
    <property type="component" value="Unassembled WGS sequence"/>
</dbReference>
<keyword evidence="3" id="KW-1185">Reference proteome</keyword>
<evidence type="ECO:0000313" key="1">
    <source>
        <dbReference type="EMBL" id="PAV08245.1"/>
    </source>
</evidence>
<reference evidence="1 3" key="2">
    <citation type="journal article" date="2017" name="BMC Genomics">
        <title>Genomic analysis of methanogenic archaea reveals a shift towards energy conservation.</title>
        <authorList>
            <person name="Gilmore S.P."/>
            <person name="Henske J.K."/>
            <person name="Sexton J.A."/>
            <person name="Solomon K.V."/>
            <person name="Seppala S."/>
            <person name="Yoo J.I."/>
            <person name="Huyett L.M."/>
            <person name="Pressman A."/>
            <person name="Cogan J.Z."/>
            <person name="Kivenson V."/>
            <person name="Peng X."/>
            <person name="Tan Y."/>
            <person name="Valentine D.L."/>
            <person name="O'Malley M.A."/>
        </authorList>
    </citation>
    <scope>NUCLEOTIDE SEQUENCE [LARGE SCALE GENOMIC DNA]</scope>
    <source>
        <strain evidence="1 3">1R-7</strain>
    </source>
</reference>
<evidence type="ECO:0008006" key="5">
    <source>
        <dbReference type="Google" id="ProtNLM"/>
    </source>
</evidence>